<evidence type="ECO:0000256" key="1">
    <source>
        <dbReference type="ARBA" id="ARBA00022729"/>
    </source>
</evidence>
<dbReference type="RefSeq" id="WP_067329657.1">
    <property type="nucleotide sequence ID" value="NZ_LNKT01000009.1"/>
</dbReference>
<keyword evidence="5" id="KW-1185">Reference proteome</keyword>
<sequence length="229" mass="25278">MKKLNLSLAAIFAMSTFAIAGGDIAPMEPVVEEPVVVESTGNFYLGLAYGYLSDSTDLTDNIGNISGLAPGATTTLWDESYNDLMIQAGYNFNEYIAIEGRYWFGLGDTNLYNDGTYAVDASVDAWGIYVKPQYPVTEAFNIYALLGYGAAQYDFTESYGRWTNSVLDDDSVDGFSWGLGASYAFTDNVAVFVDYVSIYNDDDNHFGTNFDINIDRTIDAWNFGVTYNF</sequence>
<evidence type="ECO:0000313" key="5">
    <source>
        <dbReference type="Proteomes" id="UP000075359"/>
    </source>
</evidence>
<dbReference type="AlphaFoldDB" id="A0A151CHJ5"/>
<dbReference type="SUPFAM" id="SSF56925">
    <property type="entry name" value="OMPA-like"/>
    <property type="match status" value="1"/>
</dbReference>
<evidence type="ECO:0000256" key="2">
    <source>
        <dbReference type="SAM" id="SignalP"/>
    </source>
</evidence>
<dbReference type="STRING" id="1630136.AS592_00225"/>
<evidence type="ECO:0000259" key="3">
    <source>
        <dbReference type="Pfam" id="PF13505"/>
    </source>
</evidence>
<proteinExistence type="predicted"/>
<keyword evidence="1 2" id="KW-0732">Signal</keyword>
<feature type="domain" description="Outer membrane protein beta-barrel" evidence="3">
    <location>
        <begin position="37"/>
        <end position="229"/>
    </location>
</feature>
<gene>
    <name evidence="4" type="ORF">AS592_00225</name>
</gene>
<protein>
    <recommendedName>
        <fullName evidence="3">Outer membrane protein beta-barrel domain-containing protein</fullName>
    </recommendedName>
</protein>
<dbReference type="Gene3D" id="2.40.160.20">
    <property type="match status" value="1"/>
</dbReference>
<comment type="caution">
    <text evidence="4">The sequence shown here is derived from an EMBL/GenBank/DDBJ whole genome shotgun (WGS) entry which is preliminary data.</text>
</comment>
<dbReference type="Proteomes" id="UP000075359">
    <property type="component" value="Unassembled WGS sequence"/>
</dbReference>
<dbReference type="Pfam" id="PF13505">
    <property type="entry name" value="OMP_b-brl"/>
    <property type="match status" value="1"/>
</dbReference>
<name>A0A151CHJ5_9BACT</name>
<organism evidence="4 5">
    <name type="scientific">Sulfurovum riftiae</name>
    <dbReference type="NCBI Taxonomy" id="1630136"/>
    <lineage>
        <taxon>Bacteria</taxon>
        <taxon>Pseudomonadati</taxon>
        <taxon>Campylobacterota</taxon>
        <taxon>Epsilonproteobacteria</taxon>
        <taxon>Campylobacterales</taxon>
        <taxon>Sulfurovaceae</taxon>
        <taxon>Sulfurovum</taxon>
    </lineage>
</organism>
<evidence type="ECO:0000313" key="4">
    <source>
        <dbReference type="EMBL" id="KYJ86969.1"/>
    </source>
</evidence>
<dbReference type="EMBL" id="LNKT01000009">
    <property type="protein sequence ID" value="KYJ86969.1"/>
    <property type="molecule type" value="Genomic_DNA"/>
</dbReference>
<reference evidence="4 5" key="1">
    <citation type="submission" date="2015-11" db="EMBL/GenBank/DDBJ databases">
        <title>Draft genome of Sulfurovum riftiae 1812E, a member of the Epsilonproteobacteria isolated from the tube of the deep-sea hydrothermal vent tubewom Riftia pachyptila.</title>
        <authorList>
            <person name="Vetriani C."/>
            <person name="Giovannelli D."/>
        </authorList>
    </citation>
    <scope>NUCLEOTIDE SEQUENCE [LARGE SCALE GENOMIC DNA]</scope>
    <source>
        <strain evidence="4 5">1812E</strain>
    </source>
</reference>
<feature type="signal peptide" evidence="2">
    <location>
        <begin position="1"/>
        <end position="20"/>
    </location>
</feature>
<feature type="chain" id="PRO_5007578526" description="Outer membrane protein beta-barrel domain-containing protein" evidence="2">
    <location>
        <begin position="21"/>
        <end position="229"/>
    </location>
</feature>
<accession>A0A151CHJ5</accession>
<dbReference type="InterPro" id="IPR027385">
    <property type="entry name" value="Beta-barrel_OMP"/>
</dbReference>
<dbReference type="InterPro" id="IPR011250">
    <property type="entry name" value="OMP/PagP_B-barrel"/>
</dbReference>
<dbReference type="OrthoDB" id="6386495at2"/>